<gene>
    <name evidence="2" type="ORF">AEA09_09820</name>
</gene>
<organism evidence="2 3">
    <name type="scientific">Lysinibacillus contaminans</name>
    <dbReference type="NCBI Taxonomy" id="1293441"/>
    <lineage>
        <taxon>Bacteria</taxon>
        <taxon>Bacillati</taxon>
        <taxon>Bacillota</taxon>
        <taxon>Bacilli</taxon>
        <taxon>Bacillales</taxon>
        <taxon>Bacillaceae</taxon>
        <taxon>Lysinibacillus</taxon>
    </lineage>
</organism>
<reference evidence="3" key="1">
    <citation type="submission" date="2015-07" db="EMBL/GenBank/DDBJ databases">
        <title>Fjat-14205 dsm 2895.</title>
        <authorList>
            <person name="Liu B."/>
            <person name="Wang J."/>
            <person name="Zhu Y."/>
            <person name="Liu G."/>
            <person name="Chen Q."/>
            <person name="Chen Z."/>
            <person name="Lan J."/>
            <person name="Che J."/>
            <person name="Ge C."/>
            <person name="Shi H."/>
            <person name="Pan Z."/>
            <person name="Liu X."/>
        </authorList>
    </citation>
    <scope>NUCLEOTIDE SEQUENCE [LARGE SCALE GENOMIC DNA]</scope>
    <source>
        <strain evidence="3">DSM 25560</strain>
    </source>
</reference>
<evidence type="ECO:0000313" key="3">
    <source>
        <dbReference type="Proteomes" id="UP000050668"/>
    </source>
</evidence>
<dbReference type="Proteomes" id="UP000050668">
    <property type="component" value="Unassembled WGS sequence"/>
</dbReference>
<evidence type="ECO:0000313" key="2">
    <source>
        <dbReference type="EMBL" id="KOS68807.1"/>
    </source>
</evidence>
<accession>A0ABR5K1I6</accession>
<feature type="domain" description="N-acetyltransferase" evidence="1">
    <location>
        <begin position="4"/>
        <end position="171"/>
    </location>
</feature>
<dbReference type="Pfam" id="PF00583">
    <property type="entry name" value="Acetyltransf_1"/>
    <property type="match status" value="1"/>
</dbReference>
<evidence type="ECO:0000259" key="1">
    <source>
        <dbReference type="PROSITE" id="PS51186"/>
    </source>
</evidence>
<dbReference type="EMBL" id="LGRV01000003">
    <property type="protein sequence ID" value="KOS68807.1"/>
    <property type="molecule type" value="Genomic_DNA"/>
</dbReference>
<comment type="caution">
    <text evidence="2">The sequence shown here is derived from an EMBL/GenBank/DDBJ whole genome shotgun (WGS) entry which is preliminary data.</text>
</comment>
<dbReference type="PANTHER" id="PTHR43415:SF3">
    <property type="entry name" value="GNAT-FAMILY ACETYLTRANSFERASE"/>
    <property type="match status" value="1"/>
</dbReference>
<dbReference type="InterPro" id="IPR016181">
    <property type="entry name" value="Acyl_CoA_acyltransferase"/>
</dbReference>
<dbReference type="Gene3D" id="3.40.630.30">
    <property type="match status" value="1"/>
</dbReference>
<keyword evidence="3" id="KW-1185">Reference proteome</keyword>
<dbReference type="PANTHER" id="PTHR43415">
    <property type="entry name" value="SPERMIDINE N(1)-ACETYLTRANSFERASE"/>
    <property type="match status" value="1"/>
</dbReference>
<name>A0ABR5K1I6_9BACI</name>
<dbReference type="RefSeq" id="WP_053583658.1">
    <property type="nucleotide sequence ID" value="NZ_LGRV01000003.1"/>
</dbReference>
<dbReference type="SUPFAM" id="SSF55729">
    <property type="entry name" value="Acyl-CoA N-acyltransferases (Nat)"/>
    <property type="match status" value="1"/>
</dbReference>
<sequence length="171" mass="19762">MSSATIRLAKINDAARMLEIQKDVITEDQYLMTTFDEFNQTLEGKKVWIEEKLINEYETILVAEIDNSVVGWLVFRSPNRKRIAHTGTFGMMIDKQYRGQGLGKQLLQGLLKWAKENPLIEKVCLGVFSTNENAIALYKKMGFIEEGRKINEIKLSDNEYVDDVLMYQFVK</sequence>
<dbReference type="InterPro" id="IPR000182">
    <property type="entry name" value="GNAT_dom"/>
</dbReference>
<proteinExistence type="predicted"/>
<protein>
    <submittedName>
        <fullName evidence="2">Acetyltransferase</fullName>
    </submittedName>
</protein>
<dbReference type="PROSITE" id="PS51186">
    <property type="entry name" value="GNAT"/>
    <property type="match status" value="1"/>
</dbReference>